<feature type="coiled-coil region" evidence="15">
    <location>
        <begin position="216"/>
        <end position="243"/>
    </location>
</feature>
<dbReference type="PRINTS" id="PR00344">
    <property type="entry name" value="BCTRLSENSOR"/>
</dbReference>
<evidence type="ECO:0000256" key="3">
    <source>
        <dbReference type="ARBA" id="ARBA00012438"/>
    </source>
</evidence>
<dbReference type="Pfam" id="PF00072">
    <property type="entry name" value="Response_reg"/>
    <property type="match status" value="1"/>
</dbReference>
<gene>
    <name evidence="21" type="ORF">ACU52_02505</name>
</gene>
<name>A0A8E1R0Z6_9BACT</name>
<evidence type="ECO:0000256" key="17">
    <source>
        <dbReference type="SAM" id="Phobius"/>
    </source>
</evidence>
<accession>A0A8E1R0Z6</accession>
<evidence type="ECO:0000256" key="10">
    <source>
        <dbReference type="ARBA" id="ARBA00022840"/>
    </source>
</evidence>
<evidence type="ECO:0000256" key="12">
    <source>
        <dbReference type="ARBA" id="ARBA00023136"/>
    </source>
</evidence>
<keyword evidence="10" id="KW-0067">ATP-binding</keyword>
<evidence type="ECO:0000256" key="6">
    <source>
        <dbReference type="ARBA" id="ARBA00022553"/>
    </source>
</evidence>
<evidence type="ECO:0000256" key="2">
    <source>
        <dbReference type="ARBA" id="ARBA00004429"/>
    </source>
</evidence>
<dbReference type="SMART" id="SM00387">
    <property type="entry name" value="HATPase_c"/>
    <property type="match status" value="1"/>
</dbReference>
<dbReference type="PROSITE" id="PS50110">
    <property type="entry name" value="RESPONSE_REGULATORY"/>
    <property type="match status" value="1"/>
</dbReference>
<dbReference type="EMBL" id="LFQU01000002">
    <property type="protein sequence ID" value="KOO69534.1"/>
    <property type="molecule type" value="Genomic_DNA"/>
</dbReference>
<evidence type="ECO:0000256" key="5">
    <source>
        <dbReference type="ARBA" id="ARBA00022519"/>
    </source>
</evidence>
<feature type="domain" description="Response regulatory" evidence="19">
    <location>
        <begin position="592"/>
        <end position="707"/>
    </location>
</feature>
<dbReference type="Gene3D" id="1.10.287.130">
    <property type="match status" value="1"/>
</dbReference>
<feature type="transmembrane region" description="Helical" evidence="17">
    <location>
        <begin position="285"/>
        <end position="307"/>
    </location>
</feature>
<sequence length="868" mass="95370">MKTGVQFKIAAGYTLAILVLALAVWLVYGNTRAFMQIDKAEREFMERRDVVDSLIYCFLETDNCERSLCLGNTDELDNFDASLRKTMALADSLKAMVSDSSQCLKIDSLRNMLLLKRENTLMIVDEMARNNPDKFFREKVSKLQEGQDSVVIHPKSVEVQENKEVVYDIVKSKKGFFARLADAFRKQHADTIQVSNRSRKAVTDSARHSINIADTVAGVLKEIKREELKARRARQEQLDEKRQTQQLVGVQLARRIEQLLEDIRDEEHRALQAAIDTDLSGRRSVMLKIISLALVAVMSAVVLLLYVRRDMRRARIYSENLERAKAETERIMAQRERLLLTITHDIKAPAASISGFIELLGEYVRDGKAASYLSNIKNSATHLLHLVSALLDYHRLESGKVETRSVSFSPRQLVDSCAEGIRPQAKAKGLVVESDTSGCGSRLCLGDAFRIKQILDNIISNALKYTDHGSIAISARMQGSRLQVDVADTGRGMTPEEARRIFNAFTRLPGAQGTEGVGLGLSIARELATLLGGRITLESAKGKGTTFHVSLPLEFNGNGMQGDETAATESRPAGAGRKPGHRPEGMTADRISILIVDDDRLQLQLLREMLTGISGGRWHITACSHADEALRQLADLRPHVFFIDIEMPEMSGTEMAARISGRYDTLLIAMTAHEPSIEPRLLEAGFDACLFKPFNTGRLCATLQAATGIELDVGKTVAGKADADGCGGTDKDGNGDECRTDKAPDATGDDDGGRTGGHDFGAVTEFAAGDNEACREILSSFMTEIDGHMAMLDKAKAGPDRTAISRVAHKALPMLTMIGARSVDELKALSPEHIGSVTDADMAEMCEKIAGEMRQIRHELDEEIKALG</sequence>
<evidence type="ECO:0000256" key="7">
    <source>
        <dbReference type="ARBA" id="ARBA00022679"/>
    </source>
</evidence>
<keyword evidence="10" id="KW-0547">Nucleotide-binding</keyword>
<dbReference type="InterPro" id="IPR036641">
    <property type="entry name" value="HPT_dom_sf"/>
</dbReference>
<keyword evidence="22" id="KW-1185">Reference proteome</keyword>
<evidence type="ECO:0000259" key="19">
    <source>
        <dbReference type="PROSITE" id="PS50110"/>
    </source>
</evidence>
<dbReference type="InterPro" id="IPR003594">
    <property type="entry name" value="HATPase_dom"/>
</dbReference>
<keyword evidence="9" id="KW-0418">Kinase</keyword>
<dbReference type="InterPro" id="IPR036097">
    <property type="entry name" value="HisK_dim/P_sf"/>
</dbReference>
<feature type="modified residue" description="Phosphohistidine" evidence="13">
    <location>
        <position position="809"/>
    </location>
</feature>
<dbReference type="InterPro" id="IPR001789">
    <property type="entry name" value="Sig_transdc_resp-reg_receiver"/>
</dbReference>
<dbReference type="InterPro" id="IPR004358">
    <property type="entry name" value="Sig_transdc_His_kin-like_C"/>
</dbReference>
<keyword evidence="7" id="KW-0808">Transferase</keyword>
<evidence type="ECO:0000256" key="16">
    <source>
        <dbReference type="SAM" id="MobiDB-lite"/>
    </source>
</evidence>
<evidence type="ECO:0000256" key="13">
    <source>
        <dbReference type="PROSITE-ProRule" id="PRU00110"/>
    </source>
</evidence>
<dbReference type="GO" id="GO:0005886">
    <property type="term" value="C:plasma membrane"/>
    <property type="evidence" value="ECO:0007669"/>
    <property type="project" value="UniProtKB-SubCell"/>
</dbReference>
<evidence type="ECO:0000256" key="11">
    <source>
        <dbReference type="ARBA" id="ARBA00022989"/>
    </source>
</evidence>
<dbReference type="EC" id="2.7.13.3" evidence="3"/>
<protein>
    <recommendedName>
        <fullName evidence="3">histidine kinase</fullName>
        <ecNumber evidence="3">2.7.13.3</ecNumber>
    </recommendedName>
</protein>
<dbReference type="SMART" id="SM00388">
    <property type="entry name" value="HisKA"/>
    <property type="match status" value="1"/>
</dbReference>
<dbReference type="AlphaFoldDB" id="A0A8E1R0Z6"/>
<keyword evidence="11 17" id="KW-1133">Transmembrane helix</keyword>
<dbReference type="InterPro" id="IPR011006">
    <property type="entry name" value="CheY-like_superfamily"/>
</dbReference>
<comment type="catalytic activity">
    <reaction evidence="1">
        <text>ATP + protein L-histidine = ADP + protein N-phospho-L-histidine.</text>
        <dbReference type="EC" id="2.7.13.3"/>
    </reaction>
</comment>
<evidence type="ECO:0000256" key="4">
    <source>
        <dbReference type="ARBA" id="ARBA00022475"/>
    </source>
</evidence>
<keyword evidence="15" id="KW-0175">Coiled coil</keyword>
<dbReference type="PANTHER" id="PTHR43047:SF72">
    <property type="entry name" value="OSMOSENSING HISTIDINE PROTEIN KINASE SLN1"/>
    <property type="match status" value="1"/>
</dbReference>
<dbReference type="PROSITE" id="PS50894">
    <property type="entry name" value="HPT"/>
    <property type="match status" value="1"/>
</dbReference>
<dbReference type="InterPro" id="IPR005467">
    <property type="entry name" value="His_kinase_dom"/>
</dbReference>
<dbReference type="CDD" id="cd00082">
    <property type="entry name" value="HisKA"/>
    <property type="match status" value="1"/>
</dbReference>
<keyword evidence="8 17" id="KW-0812">Transmembrane</keyword>
<keyword evidence="12 17" id="KW-0472">Membrane</keyword>
<dbReference type="PROSITE" id="PS50109">
    <property type="entry name" value="HIS_KIN"/>
    <property type="match status" value="1"/>
</dbReference>
<dbReference type="SUPFAM" id="SSF55874">
    <property type="entry name" value="ATPase domain of HSP90 chaperone/DNA topoisomerase II/histidine kinase"/>
    <property type="match status" value="1"/>
</dbReference>
<dbReference type="SMART" id="SM00448">
    <property type="entry name" value="REC"/>
    <property type="match status" value="1"/>
</dbReference>
<reference evidence="21 22" key="1">
    <citation type="submission" date="2015-06" db="EMBL/GenBank/DDBJ databases">
        <title>Prevotella sp. 109, sp. nov., a novel member of the family Prevotellaceae isolated from human faeces.</title>
        <authorList>
            <person name="Shkoporov A.N."/>
            <person name="Chaplin A.V."/>
            <person name="Kafarskaia L.I."/>
            <person name="Efimov B.A."/>
        </authorList>
    </citation>
    <scope>NUCLEOTIDE SEQUENCE [LARGE SCALE GENOMIC DNA]</scope>
    <source>
        <strain evidence="21 22">109</strain>
    </source>
</reference>
<dbReference type="Pfam" id="PF00512">
    <property type="entry name" value="HisKA"/>
    <property type="match status" value="1"/>
</dbReference>
<dbReference type="InterPro" id="IPR003661">
    <property type="entry name" value="HisK_dim/P_dom"/>
</dbReference>
<keyword evidence="4" id="KW-1003">Cell membrane</keyword>
<evidence type="ECO:0000256" key="9">
    <source>
        <dbReference type="ARBA" id="ARBA00022777"/>
    </source>
</evidence>
<dbReference type="GO" id="GO:0000155">
    <property type="term" value="F:phosphorelay sensor kinase activity"/>
    <property type="evidence" value="ECO:0007669"/>
    <property type="project" value="InterPro"/>
</dbReference>
<evidence type="ECO:0000313" key="22">
    <source>
        <dbReference type="Proteomes" id="UP000036951"/>
    </source>
</evidence>
<feature type="compositionally biased region" description="Basic and acidic residues" evidence="16">
    <location>
        <begin position="729"/>
        <end position="744"/>
    </location>
</feature>
<evidence type="ECO:0000256" key="1">
    <source>
        <dbReference type="ARBA" id="ARBA00000085"/>
    </source>
</evidence>
<feature type="domain" description="Histidine kinase" evidence="18">
    <location>
        <begin position="341"/>
        <end position="555"/>
    </location>
</feature>
<proteinExistence type="predicted"/>
<dbReference type="Pfam" id="PF02518">
    <property type="entry name" value="HATPase_c"/>
    <property type="match status" value="1"/>
</dbReference>
<keyword evidence="5" id="KW-0997">Cell inner membrane</keyword>
<dbReference type="CDD" id="cd17546">
    <property type="entry name" value="REC_hyHK_CKI1_RcsC-like"/>
    <property type="match status" value="1"/>
</dbReference>
<comment type="subcellular location">
    <subcellularLocation>
        <location evidence="2">Cell inner membrane</location>
        <topology evidence="2">Multi-pass membrane protein</topology>
    </subcellularLocation>
</comment>
<feature type="domain" description="HPt" evidence="20">
    <location>
        <begin position="770"/>
        <end position="867"/>
    </location>
</feature>
<dbReference type="SUPFAM" id="SSF47226">
    <property type="entry name" value="Histidine-containing phosphotransfer domain, HPT domain"/>
    <property type="match status" value="1"/>
</dbReference>
<feature type="coiled-coil region" evidence="15">
    <location>
        <begin position="314"/>
        <end position="341"/>
    </location>
</feature>
<evidence type="ECO:0000256" key="15">
    <source>
        <dbReference type="SAM" id="Coils"/>
    </source>
</evidence>
<comment type="caution">
    <text evidence="21">The sequence shown here is derived from an EMBL/GenBank/DDBJ whole genome shotgun (WGS) entry which is preliminary data.</text>
</comment>
<dbReference type="SUPFAM" id="SSF47384">
    <property type="entry name" value="Homodimeric domain of signal transducing histidine kinase"/>
    <property type="match status" value="1"/>
</dbReference>
<feature type="region of interest" description="Disordered" evidence="16">
    <location>
        <begin position="722"/>
        <end position="758"/>
    </location>
</feature>
<dbReference type="SUPFAM" id="SSF52172">
    <property type="entry name" value="CheY-like"/>
    <property type="match status" value="1"/>
</dbReference>
<dbReference type="Gene3D" id="3.40.50.2300">
    <property type="match status" value="1"/>
</dbReference>
<feature type="transmembrane region" description="Helical" evidence="17">
    <location>
        <begin position="7"/>
        <end position="28"/>
    </location>
</feature>
<dbReference type="Proteomes" id="UP000036951">
    <property type="component" value="Unassembled WGS sequence"/>
</dbReference>
<evidence type="ECO:0000256" key="8">
    <source>
        <dbReference type="ARBA" id="ARBA00022692"/>
    </source>
</evidence>
<dbReference type="InterPro" id="IPR008207">
    <property type="entry name" value="Sig_transdc_His_kin_Hpt_dom"/>
</dbReference>
<evidence type="ECO:0000256" key="14">
    <source>
        <dbReference type="PROSITE-ProRule" id="PRU00169"/>
    </source>
</evidence>
<evidence type="ECO:0000313" key="21">
    <source>
        <dbReference type="EMBL" id="KOO69534.1"/>
    </source>
</evidence>
<keyword evidence="6 14" id="KW-0597">Phosphoprotein</keyword>
<dbReference type="RefSeq" id="WP_053397634.1">
    <property type="nucleotide sequence ID" value="NZ_LFQU01000002.1"/>
</dbReference>
<dbReference type="InterPro" id="IPR036890">
    <property type="entry name" value="HATPase_C_sf"/>
</dbReference>
<organism evidence="21 22">
    <name type="scientific">Xylanibacter rarus</name>
    <dbReference type="NCBI Taxonomy" id="1676614"/>
    <lineage>
        <taxon>Bacteria</taxon>
        <taxon>Pseudomonadati</taxon>
        <taxon>Bacteroidota</taxon>
        <taxon>Bacteroidia</taxon>
        <taxon>Bacteroidales</taxon>
        <taxon>Prevotellaceae</taxon>
        <taxon>Xylanibacter</taxon>
    </lineage>
</organism>
<dbReference type="GO" id="GO:0009927">
    <property type="term" value="F:histidine phosphotransfer kinase activity"/>
    <property type="evidence" value="ECO:0007669"/>
    <property type="project" value="TreeGrafter"/>
</dbReference>
<dbReference type="PANTHER" id="PTHR43047">
    <property type="entry name" value="TWO-COMPONENT HISTIDINE PROTEIN KINASE"/>
    <property type="match status" value="1"/>
</dbReference>
<feature type="modified residue" description="4-aspartylphosphate" evidence="14">
    <location>
        <position position="644"/>
    </location>
</feature>
<dbReference type="Gene3D" id="3.30.565.10">
    <property type="entry name" value="Histidine kinase-like ATPase, C-terminal domain"/>
    <property type="match status" value="1"/>
</dbReference>
<dbReference type="OrthoDB" id="9796457at2"/>
<evidence type="ECO:0000259" key="18">
    <source>
        <dbReference type="PROSITE" id="PS50109"/>
    </source>
</evidence>
<evidence type="ECO:0000259" key="20">
    <source>
        <dbReference type="PROSITE" id="PS50894"/>
    </source>
</evidence>
<feature type="region of interest" description="Disordered" evidence="16">
    <location>
        <begin position="558"/>
        <end position="584"/>
    </location>
</feature>